<organism evidence="1">
    <name type="scientific">Lactococcus lactis subsp. cremoris</name>
    <name type="common">Streptococcus cremoris</name>
    <dbReference type="NCBI Taxonomy" id="1359"/>
    <lineage>
        <taxon>Bacteria</taxon>
        <taxon>Bacillati</taxon>
        <taxon>Bacillota</taxon>
        <taxon>Bacilli</taxon>
        <taxon>Lactobacillales</taxon>
        <taxon>Streptococcaceae</taxon>
        <taxon>Lactococcus</taxon>
    </lineage>
</organism>
<keyword evidence="1" id="KW-0489">Methyltransferase</keyword>
<keyword evidence="1" id="KW-0614">Plasmid</keyword>
<dbReference type="Gene3D" id="1.10.720.30">
    <property type="entry name" value="SAP domain"/>
    <property type="match status" value="1"/>
</dbReference>
<sequence length="251" mass="29631">MIERNLRPYENQNEEKWYEITQKLITDHPFDIEFITRIVLSSWNEIFTIKDDSENFKIGNTVFPRPQMMGFFLETIITQKIHVLYPNEWIPDRTGYAKDLENILNDFYSIEIKTSSSDKHIYGNRSYGKKGEDSKKSKDGYYLAINFEKFTETNLHPKITMIRFGYLNYSDWKSQKSETGQQASIKPSIEKVKLLPIYLTKNISIPGPPITKGNIKWFENYAYSVKELKEYCKENNLSQKGNKKELRNMSI</sequence>
<evidence type="ECO:0000313" key="1">
    <source>
        <dbReference type="EMBL" id="CAC44540.1"/>
    </source>
</evidence>
<name>Q93K18_LACLC</name>
<keyword evidence="1" id="KW-0540">Nuclease</keyword>
<dbReference type="REBASE" id="2780">
    <property type="entry name" value="LlaDI"/>
</dbReference>
<dbReference type="AlphaFoldDB" id="Q93K18"/>
<dbReference type="BRENDA" id="3.1.21.4">
    <property type="organism ID" value="2903"/>
</dbReference>
<dbReference type="EMBL" id="AJ292520">
    <property type="protein sequence ID" value="CAC44540.1"/>
    <property type="molecule type" value="Genomic_DNA"/>
</dbReference>
<accession>Q93K18</accession>
<dbReference type="GO" id="GO:0032259">
    <property type="term" value="P:methylation"/>
    <property type="evidence" value="ECO:0007669"/>
    <property type="project" value="UniProtKB-KW"/>
</dbReference>
<dbReference type="GO" id="GO:0008168">
    <property type="term" value="F:methyltransferase activity"/>
    <property type="evidence" value="ECO:0007669"/>
    <property type="project" value="UniProtKB-KW"/>
</dbReference>
<dbReference type="Pfam" id="PF18953">
    <property type="entry name" value="SAP_new25"/>
    <property type="match status" value="1"/>
</dbReference>
<keyword evidence="1" id="KW-0378">Hydrolase</keyword>
<protein>
    <submittedName>
        <fullName evidence="1">Restriction endonuclease</fullName>
    </submittedName>
</protein>
<gene>
    <name evidence="1" type="primary">dir</name>
</gene>
<keyword evidence="1" id="KW-0808">Transferase</keyword>
<geneLocation type="plasmid" evidence="1">
    <name>pJW394</name>
</geneLocation>
<dbReference type="InterPro" id="IPR019069">
    <property type="entry name" value="Restrct_endonuc_II_ScaI"/>
</dbReference>
<proteinExistence type="predicted"/>
<dbReference type="GO" id="GO:0004519">
    <property type="term" value="F:endonuclease activity"/>
    <property type="evidence" value="ECO:0007669"/>
    <property type="project" value="UniProtKB-KW"/>
</dbReference>
<reference evidence="1" key="1">
    <citation type="submission" date="2000-07" db="EMBL/GenBank/DDBJ databases">
        <title>Cloning and characterisation of the LlaDI Restriction-Modification system from Lactococcus lactis subsp. cremoris W39.</title>
        <authorList>
            <person name="Evison T.P."/>
            <person name="Aideh B."/>
            <person name="Josephsen J."/>
        </authorList>
    </citation>
    <scope>NUCLEOTIDE SEQUENCE</scope>
    <source>
        <strain evidence="1">W39</strain>
        <plasmid evidence="1">pJW394</plasmid>
    </source>
</reference>
<dbReference type="InterPro" id="IPR036361">
    <property type="entry name" value="SAP_dom_sf"/>
</dbReference>
<dbReference type="Pfam" id="PF09569">
    <property type="entry name" value="RE_ScaI"/>
    <property type="match status" value="1"/>
</dbReference>
<keyword evidence="1" id="KW-0255">Endonuclease</keyword>